<sequence length="251" mass="26961">MTVIAVFATPPREGLVGAELAATSPLTEAEAAEFYAATLKDAFLAAERSGGDLLVNYRPDDLVPEQFHGERSAEAEVRALVADALGDTSDVRFEVQVGSTFDARAGNTVTHLLREEGVQSVAVVRGNAPFLTRTAIDSAAMKLRTNEVVLAPSTEGRVYYAGFTDPVDFDGAFAAPEVETLADRADDVDHSLEYVPMQPVVETGDDLLTFLPLLESRITAERIVPKHTATFVRDVGLRVAVDDGKPTVVRD</sequence>
<evidence type="ECO:0000313" key="1">
    <source>
        <dbReference type="EMBL" id="SEO71628.1"/>
    </source>
</evidence>
<dbReference type="InterPro" id="IPR018641">
    <property type="entry name" value="Trfase_1_rSAM/seldom-assoc"/>
</dbReference>
<evidence type="ECO:0000313" key="2">
    <source>
        <dbReference type="Proteomes" id="UP000199126"/>
    </source>
</evidence>
<evidence type="ECO:0008006" key="3">
    <source>
        <dbReference type="Google" id="ProtNLM"/>
    </source>
</evidence>
<protein>
    <recommendedName>
        <fullName evidence="3">DUF2064 domain-containing protein</fullName>
    </recommendedName>
</protein>
<proteinExistence type="predicted"/>
<gene>
    <name evidence="1" type="ORF">SAMN04487948_104334</name>
</gene>
<dbReference type="EMBL" id="FODV01000004">
    <property type="protein sequence ID" value="SEO71628.1"/>
    <property type="molecule type" value="Genomic_DNA"/>
</dbReference>
<dbReference type="InterPro" id="IPR029044">
    <property type="entry name" value="Nucleotide-diphossugar_trans"/>
</dbReference>
<name>A0A1H8RZS8_9EURY</name>
<organism evidence="1 2">
    <name type="scientific">Halogranum amylolyticum</name>
    <dbReference type="NCBI Taxonomy" id="660520"/>
    <lineage>
        <taxon>Archaea</taxon>
        <taxon>Methanobacteriati</taxon>
        <taxon>Methanobacteriota</taxon>
        <taxon>Stenosarchaea group</taxon>
        <taxon>Halobacteria</taxon>
        <taxon>Halobacteriales</taxon>
        <taxon>Haloferacaceae</taxon>
    </lineage>
</organism>
<dbReference type="Pfam" id="PF09837">
    <property type="entry name" value="DUF2064"/>
    <property type="match status" value="1"/>
</dbReference>
<accession>A0A1H8RZS8</accession>
<dbReference type="OrthoDB" id="168607at2157"/>
<dbReference type="Proteomes" id="UP000199126">
    <property type="component" value="Unassembled WGS sequence"/>
</dbReference>
<dbReference type="RefSeq" id="WP_089823648.1">
    <property type="nucleotide sequence ID" value="NZ_FODV01000004.1"/>
</dbReference>
<dbReference type="AlphaFoldDB" id="A0A1H8RZS8"/>
<dbReference type="Gene3D" id="3.90.550.10">
    <property type="entry name" value="Spore Coat Polysaccharide Biosynthesis Protein SpsA, Chain A"/>
    <property type="match status" value="1"/>
</dbReference>
<keyword evidence="2" id="KW-1185">Reference proteome</keyword>
<dbReference type="PANTHER" id="PTHR36529:SF1">
    <property type="entry name" value="GLYCOSYLTRANSFERASE"/>
    <property type="match status" value="1"/>
</dbReference>
<reference evidence="2" key="1">
    <citation type="submission" date="2016-10" db="EMBL/GenBank/DDBJ databases">
        <authorList>
            <person name="Varghese N."/>
            <person name="Submissions S."/>
        </authorList>
    </citation>
    <scope>NUCLEOTIDE SEQUENCE [LARGE SCALE GENOMIC DNA]</scope>
    <source>
        <strain evidence="2">CGMCC 1.10121</strain>
    </source>
</reference>
<dbReference type="PANTHER" id="PTHR36529">
    <property type="entry name" value="SLL1095 PROTEIN"/>
    <property type="match status" value="1"/>
</dbReference>